<feature type="compositionally biased region" description="Low complexity" evidence="1">
    <location>
        <begin position="96"/>
        <end position="113"/>
    </location>
</feature>
<feature type="compositionally biased region" description="Basic residues" evidence="1">
    <location>
        <begin position="14"/>
        <end position="38"/>
    </location>
</feature>
<dbReference type="AlphaFoldDB" id="A0A8H3XD62"/>
<comment type="caution">
    <text evidence="2">The sequence shown here is derived from an EMBL/GenBank/DDBJ whole genome shotgun (WGS) entry which is preliminary data.</text>
</comment>
<evidence type="ECO:0000313" key="3">
    <source>
        <dbReference type="Proteomes" id="UP000439903"/>
    </source>
</evidence>
<gene>
    <name evidence="2" type="ORF">F8M41_003105</name>
</gene>
<dbReference type="EMBL" id="WTPW01001269">
    <property type="protein sequence ID" value="KAF0445587.1"/>
    <property type="molecule type" value="Genomic_DNA"/>
</dbReference>
<sequence length="137" mass="15231">MRRQLEDLQINQMKMKKAIKKNSSKPKSSCHKTKSKSKSRPEGSLLHNKTKKKKSDQSKHVNAHIISDKSSLDSSDSKNSITSSKNELETNTLACSWNESGSSSSESSESSNSESDESKTRGFVSSEEYEVNATKKK</sequence>
<organism evidence="2 3">
    <name type="scientific">Gigaspora margarita</name>
    <dbReference type="NCBI Taxonomy" id="4874"/>
    <lineage>
        <taxon>Eukaryota</taxon>
        <taxon>Fungi</taxon>
        <taxon>Fungi incertae sedis</taxon>
        <taxon>Mucoromycota</taxon>
        <taxon>Glomeromycotina</taxon>
        <taxon>Glomeromycetes</taxon>
        <taxon>Diversisporales</taxon>
        <taxon>Gigasporaceae</taxon>
        <taxon>Gigaspora</taxon>
    </lineage>
</organism>
<evidence type="ECO:0000256" key="1">
    <source>
        <dbReference type="SAM" id="MobiDB-lite"/>
    </source>
</evidence>
<reference evidence="2 3" key="1">
    <citation type="journal article" date="2019" name="Environ. Microbiol.">
        <title>At the nexus of three kingdoms: the genome of the mycorrhizal fungus Gigaspora margarita provides insights into plant, endobacterial and fungal interactions.</title>
        <authorList>
            <person name="Venice F."/>
            <person name="Ghignone S."/>
            <person name="Salvioli di Fossalunga A."/>
            <person name="Amselem J."/>
            <person name="Novero M."/>
            <person name="Xianan X."/>
            <person name="Sedzielewska Toro K."/>
            <person name="Morin E."/>
            <person name="Lipzen A."/>
            <person name="Grigoriev I.V."/>
            <person name="Henrissat B."/>
            <person name="Martin F.M."/>
            <person name="Bonfante P."/>
        </authorList>
    </citation>
    <scope>NUCLEOTIDE SEQUENCE [LARGE SCALE GENOMIC DNA]</scope>
    <source>
        <strain evidence="2 3">BEG34</strain>
    </source>
</reference>
<feature type="compositionally biased region" description="Low complexity" evidence="1">
    <location>
        <begin position="72"/>
        <end position="85"/>
    </location>
</feature>
<accession>A0A8H3XD62</accession>
<feature type="region of interest" description="Disordered" evidence="1">
    <location>
        <begin position="1"/>
        <end position="137"/>
    </location>
</feature>
<evidence type="ECO:0000313" key="2">
    <source>
        <dbReference type="EMBL" id="KAF0445587.1"/>
    </source>
</evidence>
<keyword evidence="3" id="KW-1185">Reference proteome</keyword>
<proteinExistence type="predicted"/>
<name>A0A8H3XD62_GIGMA</name>
<protein>
    <submittedName>
        <fullName evidence="2">Uncharacterized protein</fullName>
    </submittedName>
</protein>
<dbReference type="Proteomes" id="UP000439903">
    <property type="component" value="Unassembled WGS sequence"/>
</dbReference>